<feature type="compositionally biased region" description="Polar residues" evidence="12">
    <location>
        <begin position="372"/>
        <end position="383"/>
    </location>
</feature>
<keyword evidence="11" id="KW-0539">Nucleus</keyword>
<dbReference type="eggNOG" id="KOG2520">
    <property type="taxonomic scope" value="Eukaryota"/>
</dbReference>
<dbReference type="FunCoup" id="I6NCV1">
    <property type="interactions" value="514"/>
</dbReference>
<evidence type="ECO:0000256" key="3">
    <source>
        <dbReference type="ARBA" id="ARBA00005283"/>
    </source>
</evidence>
<dbReference type="PROSITE" id="PS00842">
    <property type="entry name" value="XPG_2"/>
    <property type="match status" value="1"/>
</dbReference>
<accession>I6NCV1</accession>
<keyword evidence="10" id="KW-0234">DNA repair</keyword>
<dbReference type="InParanoid" id="I6NCV1"/>
<dbReference type="InterPro" id="IPR001044">
    <property type="entry name" value="XPG/Rad2_eukaryotes"/>
</dbReference>
<organism evidence="15 16">
    <name type="scientific">Eremothecium cymbalariae (strain CBS 270.75 / DBVPG 7215 / KCTC 17166 / NRRL Y-17582)</name>
    <name type="common">Yeast</name>
    <dbReference type="NCBI Taxonomy" id="931890"/>
    <lineage>
        <taxon>Eukaryota</taxon>
        <taxon>Fungi</taxon>
        <taxon>Dikarya</taxon>
        <taxon>Ascomycota</taxon>
        <taxon>Saccharomycotina</taxon>
        <taxon>Saccharomycetes</taxon>
        <taxon>Saccharomycetales</taxon>
        <taxon>Saccharomycetaceae</taxon>
        <taxon>Eremothecium</taxon>
    </lineage>
</organism>
<dbReference type="InterPro" id="IPR029060">
    <property type="entry name" value="PIN-like_dom_sf"/>
</dbReference>
<evidence type="ECO:0000256" key="8">
    <source>
        <dbReference type="ARBA" id="ARBA00022801"/>
    </source>
</evidence>
<keyword evidence="7" id="KW-0227">DNA damage</keyword>
<evidence type="ECO:0000256" key="10">
    <source>
        <dbReference type="ARBA" id="ARBA00023204"/>
    </source>
</evidence>
<dbReference type="PRINTS" id="PR00066">
    <property type="entry name" value="XRODRMPGMNTG"/>
</dbReference>
<evidence type="ECO:0000256" key="2">
    <source>
        <dbReference type="ARBA" id="ARBA00004123"/>
    </source>
</evidence>
<evidence type="ECO:0000256" key="7">
    <source>
        <dbReference type="ARBA" id="ARBA00022763"/>
    </source>
</evidence>
<evidence type="ECO:0000256" key="5">
    <source>
        <dbReference type="ARBA" id="ARBA00022723"/>
    </source>
</evidence>
<comment type="similarity">
    <text evidence="3">Belongs to the XPG/RAD2 endonuclease family. XPG subfamily.</text>
</comment>
<dbReference type="OrthoDB" id="31113at2759"/>
<feature type="domain" description="XPG N-terminal" evidence="14">
    <location>
        <begin position="1"/>
        <end position="98"/>
    </location>
</feature>
<evidence type="ECO:0000259" key="14">
    <source>
        <dbReference type="SMART" id="SM00485"/>
    </source>
</evidence>
<dbReference type="HOGENOM" id="CLU_003018_2_0_1"/>
<dbReference type="RefSeq" id="XP_003646710.1">
    <property type="nucleotide sequence ID" value="XM_003646662.1"/>
</dbReference>
<proteinExistence type="inferred from homology"/>
<dbReference type="GeneID" id="11470325"/>
<dbReference type="Pfam" id="PF00752">
    <property type="entry name" value="XPG_N"/>
    <property type="match status" value="1"/>
</dbReference>
<dbReference type="InterPro" id="IPR006086">
    <property type="entry name" value="XPG-I_dom"/>
</dbReference>
<dbReference type="Pfam" id="PF00867">
    <property type="entry name" value="XPG_I"/>
    <property type="match status" value="1"/>
</dbReference>
<feature type="region of interest" description="Disordered" evidence="12">
    <location>
        <begin position="635"/>
        <end position="655"/>
    </location>
</feature>
<dbReference type="CDD" id="cd09904">
    <property type="entry name" value="H3TH_XPG"/>
    <property type="match status" value="1"/>
</dbReference>
<dbReference type="KEGG" id="erc:Ecym_5112"/>
<dbReference type="InterPro" id="IPR008918">
    <property type="entry name" value="HhH2"/>
</dbReference>
<dbReference type="GO" id="GO:0006366">
    <property type="term" value="P:transcription by RNA polymerase II"/>
    <property type="evidence" value="ECO:0007669"/>
    <property type="project" value="EnsemblFungi"/>
</dbReference>
<evidence type="ECO:0000313" key="16">
    <source>
        <dbReference type="Proteomes" id="UP000006790"/>
    </source>
</evidence>
<dbReference type="Gene3D" id="3.40.50.1010">
    <property type="entry name" value="5'-nuclease"/>
    <property type="match status" value="2"/>
</dbReference>
<feature type="region of interest" description="Disordered" evidence="12">
    <location>
        <begin position="372"/>
        <end position="402"/>
    </location>
</feature>
<dbReference type="SMART" id="SM00279">
    <property type="entry name" value="HhH2"/>
    <property type="match status" value="1"/>
</dbReference>
<evidence type="ECO:0000256" key="11">
    <source>
        <dbReference type="ARBA" id="ARBA00023242"/>
    </source>
</evidence>
<dbReference type="SMART" id="SM00485">
    <property type="entry name" value="XPGN"/>
    <property type="match status" value="1"/>
</dbReference>
<feature type="compositionally biased region" description="Basic and acidic residues" evidence="12">
    <location>
        <begin position="635"/>
        <end position="646"/>
    </location>
</feature>
<dbReference type="GO" id="GO:0006289">
    <property type="term" value="P:nucleotide-excision repair"/>
    <property type="evidence" value="ECO:0007669"/>
    <property type="project" value="EnsemblFungi"/>
</dbReference>
<dbReference type="PANTHER" id="PTHR16171:SF7">
    <property type="entry name" value="DNA REPAIR PROTEIN RAD2"/>
    <property type="match status" value="1"/>
</dbReference>
<feature type="domain" description="XPG-I" evidence="13">
    <location>
        <begin position="736"/>
        <end position="805"/>
    </location>
</feature>
<keyword evidence="16" id="KW-1185">Reference proteome</keyword>
<dbReference type="CDD" id="cd09868">
    <property type="entry name" value="PIN_XPG_RAD2"/>
    <property type="match status" value="2"/>
</dbReference>
<dbReference type="Gene3D" id="1.10.150.20">
    <property type="entry name" value="5' to 3' exonuclease, C-terminal subdomain"/>
    <property type="match status" value="1"/>
</dbReference>
<protein>
    <recommendedName>
        <fullName evidence="17">DNA repair protein RAD2</fullName>
    </recommendedName>
</protein>
<comment type="cofactor">
    <cofactor evidence="1">
        <name>Mg(2+)</name>
        <dbReference type="ChEBI" id="CHEBI:18420"/>
    </cofactor>
</comment>
<dbReference type="EMBL" id="CP002501">
    <property type="protein sequence ID" value="AET39893.1"/>
    <property type="molecule type" value="Genomic_DNA"/>
</dbReference>
<evidence type="ECO:0000259" key="13">
    <source>
        <dbReference type="SMART" id="SM00484"/>
    </source>
</evidence>
<dbReference type="InterPro" id="IPR036279">
    <property type="entry name" value="5-3_exonuclease_C_sf"/>
</dbReference>
<comment type="subcellular location">
    <subcellularLocation>
        <location evidence="2">Nucleus</location>
    </subcellularLocation>
</comment>
<dbReference type="AlphaFoldDB" id="I6NCV1"/>
<dbReference type="STRING" id="931890.I6NCV1"/>
<dbReference type="Proteomes" id="UP000006790">
    <property type="component" value="Chromosome 5"/>
</dbReference>
<sequence>MGVHSLWDIVGPTTKPVRLESLSNKRMAVDASIWIYQFLKATPDNGSHKLKNAHILGFFRRICKVLYFGMKPVFVFDGGAPPLKRETIRQRREARQGKRADAAVTAQKLLALQIYKQQDEKTTGSPKKNHVGGVLFRPADEYELPQIPGFVYDEKDTRISAAEDIKTVMDHSDELDGIDLTSINPASKEFDELPKSTQYLVLSVLRLRSRLRMGYTKEQLEELFPNSMDFSKFQIDMVKKRNFFTQKLMNITGINDGGSLETNEVISRISGQRDTEYKLIKTETGWAMSLGPQDGSEVSKAIIIDDQNVTPSRRGIAKEQQDDNNESEESIEWEDINVNIGKKKEQLDYSMKASILPPLLQENSAVGSQSFLDKRGNLTTPSKQSKRNPVRYTESSDEDSDEEYIKQIEEMEAIEAMQRSQALRNTNLQRKSISEIGDKNIQERDISNDTHYQEIQIAAGKTSNTTKFQSESKIIDKLYHVNEENEASHQQPPASKISQQVVGNLTSGSKKERDELSEISGLHLDGNSFLFDVDEPELPSRKEGSKNTKKTVETPLWFQSHNDPSSNNHYLKDSFVKDKVANPSAITEDEKFRLYTGHRARELIEEVTNPVDLEIEEVDVSEPEILKELPVADTDQRKGDVDDPNKSMDQTLLPKTGTNIHEPFLDYYFSEEEEEELAKQLVSEQEGYNNFKKTLNPDIVSNAFIEDELYKQYQKDMSAADEVTVEMVTQIQELLTRFGIPYVTAPMEAEAQCAELLKLKLVDGIITDDSDIFLFGGSNVYKNMFYEKAFVEYYSSDSISLNLGLNRDMLISLAELLGSDYTTGVKGVGPVSGMEILAEFRDLETFRNWYNDGQFDKKNLENESTFRKNLRRKLMKNDVILGDNFPNPFVRNAYMNPEVDHDTTNFVWGIPDLDQLRSYLHSNLGWPSEKSDEVLGPLIRELNKRKTTGAQTTLGEFFPTKLVENEKNLKLGKRIKHAAGLLKKQRIR</sequence>
<dbReference type="InterPro" id="IPR019974">
    <property type="entry name" value="XPG_CS"/>
</dbReference>
<evidence type="ECO:0000256" key="4">
    <source>
        <dbReference type="ARBA" id="ARBA00022722"/>
    </source>
</evidence>
<evidence type="ECO:0000256" key="12">
    <source>
        <dbReference type="SAM" id="MobiDB-lite"/>
    </source>
</evidence>
<dbReference type="SUPFAM" id="SSF47807">
    <property type="entry name" value="5' to 3' exonuclease, C-terminal subdomain"/>
    <property type="match status" value="1"/>
</dbReference>
<dbReference type="SMART" id="SM00484">
    <property type="entry name" value="XPGI"/>
    <property type="match status" value="1"/>
</dbReference>
<dbReference type="InterPro" id="IPR006084">
    <property type="entry name" value="XPG/Rad2"/>
</dbReference>
<dbReference type="PANTHER" id="PTHR16171">
    <property type="entry name" value="DNA REPAIR PROTEIN COMPLEMENTING XP-G CELLS-RELATED"/>
    <property type="match status" value="1"/>
</dbReference>
<evidence type="ECO:0000256" key="6">
    <source>
        <dbReference type="ARBA" id="ARBA00022759"/>
    </source>
</evidence>
<keyword evidence="4" id="KW-0540">Nuclease</keyword>
<dbReference type="GO" id="GO:0000112">
    <property type="term" value="C:nucleotide-excision repair factor 3 complex"/>
    <property type="evidence" value="ECO:0007669"/>
    <property type="project" value="EnsemblFungi"/>
</dbReference>
<keyword evidence="8" id="KW-0378">Hydrolase</keyword>
<keyword evidence="6" id="KW-0255">Endonuclease</keyword>
<evidence type="ECO:0008006" key="17">
    <source>
        <dbReference type="Google" id="ProtNLM"/>
    </source>
</evidence>
<dbReference type="SUPFAM" id="SSF88723">
    <property type="entry name" value="PIN domain-like"/>
    <property type="match status" value="1"/>
</dbReference>
<gene>
    <name evidence="15" type="ordered locus">Ecym_5112</name>
</gene>
<evidence type="ECO:0000256" key="1">
    <source>
        <dbReference type="ARBA" id="ARBA00001946"/>
    </source>
</evidence>
<keyword evidence="5" id="KW-0479">Metal-binding</keyword>
<name>I6NCV1_ERECY</name>
<reference evidence="15 16" key="1">
    <citation type="journal article" date="2011" name="G3 (Bethesda)">
        <title>Genome evolution in the Eremothecium clade of the Saccharomyces complex revealed by comparative genomics.</title>
        <authorList>
            <person name="Wendland J."/>
            <person name="Walther A."/>
        </authorList>
    </citation>
    <scope>NUCLEOTIDE SEQUENCE [LARGE SCALE GENOMIC DNA]</scope>
    <source>
        <strain evidence="16">CBS 270.75 / DBVPG 7215 / KCTC 17166 / NRRL Y-17582</strain>
    </source>
</reference>
<evidence type="ECO:0000313" key="15">
    <source>
        <dbReference type="EMBL" id="AET39893.1"/>
    </source>
</evidence>
<evidence type="ECO:0000256" key="9">
    <source>
        <dbReference type="ARBA" id="ARBA00022842"/>
    </source>
</evidence>
<dbReference type="GO" id="GO:0003697">
    <property type="term" value="F:single-stranded DNA binding"/>
    <property type="evidence" value="ECO:0007669"/>
    <property type="project" value="InterPro"/>
</dbReference>
<keyword evidence="9" id="KW-0460">Magnesium</keyword>
<dbReference type="OMA" id="PNSMDFS"/>
<dbReference type="GO" id="GO:0000014">
    <property type="term" value="F:single-stranded DNA endodeoxyribonuclease activity"/>
    <property type="evidence" value="ECO:0007669"/>
    <property type="project" value="EnsemblFungi"/>
</dbReference>
<dbReference type="InterPro" id="IPR006085">
    <property type="entry name" value="XPG_DNA_repair_N"/>
</dbReference>
<dbReference type="GO" id="GO:0046872">
    <property type="term" value="F:metal ion binding"/>
    <property type="evidence" value="ECO:0007669"/>
    <property type="project" value="UniProtKB-KW"/>
</dbReference>
<dbReference type="PRINTS" id="PR00853">
    <property type="entry name" value="XPGRADSUPER"/>
</dbReference>